<evidence type="ECO:0000256" key="1">
    <source>
        <dbReference type="SAM" id="Phobius"/>
    </source>
</evidence>
<dbReference type="AlphaFoldDB" id="A0A9W8J3U1"/>
<sequence>MEESSSPSPRINSRNRWWKKCVSTLRARNAGARGASPPSPSIVDELYNSGVTAWYEYLDEIGDSSALVKAAEEYSKALDLAPQGHPLRNVILLALIFALLEQDNDQQALEKIEAHFLEIEGWNELERVYARAIASKLGAAYQNFDPGRSLLHHIKARGYSDAAEDQVVSDLRIVALCRLGSETHIEHAMKTVDGAKSICPSDQPYLLSSILMTKFMLHQDKFRRSGSWEDLDKAIAEGEAALPLKMPLIRRITFLIDVAQCICVLQSSEFGFEKPQERMRDAIGYARQAVELANGDERLGVHLNIVLAEALSSRFANPTATELDEAITLYRKAKIHEEDLEILAGLAGAIFFRCEIGGEVAETETTLESAVALYETVLGASEDNDWNSRVANNLACIYLGRAQHTRDVADYEKARQNYLRAAGLCVNSDDKGYYEEQAEAIKNSIATLLEGIARDAEVEAERTHKSIRVLQKEARNPSSKSKVSTPLLAVISVIVCFFILFLFNGKPDND</sequence>
<keyword evidence="3" id="KW-1185">Reference proteome</keyword>
<dbReference type="OrthoDB" id="2956426at2759"/>
<keyword evidence="1" id="KW-1133">Transmembrane helix</keyword>
<proteinExistence type="predicted"/>
<dbReference type="Proteomes" id="UP001140091">
    <property type="component" value="Unassembled WGS sequence"/>
</dbReference>
<evidence type="ECO:0000313" key="3">
    <source>
        <dbReference type="Proteomes" id="UP001140091"/>
    </source>
</evidence>
<reference evidence="2" key="1">
    <citation type="submission" date="2022-06" db="EMBL/GenBank/DDBJ databases">
        <title>Genome Sequence of Candolleomyces eurysporus.</title>
        <authorList>
            <person name="Buettner E."/>
        </authorList>
    </citation>
    <scope>NUCLEOTIDE SEQUENCE</scope>
    <source>
        <strain evidence="2">VTCC 930004</strain>
    </source>
</reference>
<keyword evidence="1" id="KW-0472">Membrane</keyword>
<name>A0A9W8J3U1_9AGAR</name>
<organism evidence="2 3">
    <name type="scientific">Candolleomyces eurysporus</name>
    <dbReference type="NCBI Taxonomy" id="2828524"/>
    <lineage>
        <taxon>Eukaryota</taxon>
        <taxon>Fungi</taxon>
        <taxon>Dikarya</taxon>
        <taxon>Basidiomycota</taxon>
        <taxon>Agaricomycotina</taxon>
        <taxon>Agaricomycetes</taxon>
        <taxon>Agaricomycetidae</taxon>
        <taxon>Agaricales</taxon>
        <taxon>Agaricineae</taxon>
        <taxon>Psathyrellaceae</taxon>
        <taxon>Candolleomyces</taxon>
    </lineage>
</organism>
<evidence type="ECO:0008006" key="4">
    <source>
        <dbReference type="Google" id="ProtNLM"/>
    </source>
</evidence>
<keyword evidence="1" id="KW-0812">Transmembrane</keyword>
<dbReference type="Gene3D" id="1.25.40.10">
    <property type="entry name" value="Tetratricopeptide repeat domain"/>
    <property type="match status" value="1"/>
</dbReference>
<feature type="non-terminal residue" evidence="2">
    <location>
        <position position="510"/>
    </location>
</feature>
<dbReference type="EMBL" id="JANBPK010001189">
    <property type="protein sequence ID" value="KAJ2925378.1"/>
    <property type="molecule type" value="Genomic_DNA"/>
</dbReference>
<comment type="caution">
    <text evidence="2">The sequence shown here is derived from an EMBL/GenBank/DDBJ whole genome shotgun (WGS) entry which is preliminary data.</text>
</comment>
<gene>
    <name evidence="2" type="ORF">H1R20_g11683</name>
</gene>
<dbReference type="InterPro" id="IPR011990">
    <property type="entry name" value="TPR-like_helical_dom_sf"/>
</dbReference>
<protein>
    <recommendedName>
        <fullName evidence="4">TPR-like protein</fullName>
    </recommendedName>
</protein>
<feature type="transmembrane region" description="Helical" evidence="1">
    <location>
        <begin position="483"/>
        <end position="503"/>
    </location>
</feature>
<accession>A0A9W8J3U1</accession>
<evidence type="ECO:0000313" key="2">
    <source>
        <dbReference type="EMBL" id="KAJ2925378.1"/>
    </source>
</evidence>